<keyword evidence="5 7" id="KW-0862">Zinc</keyword>
<dbReference type="CDD" id="cd06456">
    <property type="entry name" value="M3A_DCP"/>
    <property type="match status" value="1"/>
</dbReference>
<sequence length="698" mass="77841">MVTAHPLLQPSALPFELPPFADIAVEHHRPALEQGMAEQAAEVEAIASSTEPPTFANTVEALERSGELLDRVSAVFFHLVSCDGDDELRALAEELSPRLSEHRDSIMLDRRLFARVDELHTRLDELDLDPESAELVRRYHRDMVQAGAALDEAAQQRLREINATTARLTSQFQKRVLHDTKDRAVVVDDVAQLDGLDEAAVATAAAAAAARGLEGRWLLTCTNFTNHPMLARLHDRGLRQRLLQAQEARGTEGENDTSDLVLELVALRAERAALLGYPDHASAVTATATAGSPAAVRARFDPMAAVVAERVRREQEVLQEEVDRHCAETGVASFPLQAWDWAYYTERVRARRYDLDLAALRPWFEADRVLRDGVFRAAELVYGLTFTEREDLQGHRDEVRVFEVHDADGSTLGLYLLDLYTRDTKNGGAWMNALVPQNRLRGQRAVVSNNLNVVPPPPGEPTLLSLTEVTTLFHEFGHALHGLLSDVTYPTFSGTAVPRDFVEFPSQVNEMWIQHPQVLPGYARHVETGEPLPPQVVQRLAEAATFNQGFATAENLASALLDQEWHSLPAGTRVDSVPEFEREALRRIGLDNPVVPPRYHTSYFAHAFAGGYDARYYSYLWSEVLDADTVAWFEEQQAAAPEGDLAVLRASGDHFRAELLSRGSSRDPMESYRAFRGRDPEERPLLARRGLLEEDRTA</sequence>
<evidence type="ECO:0000313" key="10">
    <source>
        <dbReference type="Proteomes" id="UP000435304"/>
    </source>
</evidence>
<comment type="cofactor">
    <cofactor evidence="7">
        <name>Zn(2+)</name>
        <dbReference type="ChEBI" id="CHEBI:29105"/>
    </cofactor>
    <text evidence="7">Binds 1 zinc ion.</text>
</comment>
<keyword evidence="10" id="KW-1185">Reference proteome</keyword>
<gene>
    <name evidence="9" type="ORF">GC722_07185</name>
</gene>
<evidence type="ECO:0000259" key="8">
    <source>
        <dbReference type="Pfam" id="PF01432"/>
    </source>
</evidence>
<dbReference type="InterPro" id="IPR001567">
    <property type="entry name" value="Pept_M3A_M3B_dom"/>
</dbReference>
<dbReference type="InterPro" id="IPR045090">
    <property type="entry name" value="Pept_M3A_M3B"/>
</dbReference>
<dbReference type="InterPro" id="IPR034005">
    <property type="entry name" value="M3A_DCP"/>
</dbReference>
<reference evidence="9 10" key="1">
    <citation type="submission" date="2019-12" db="EMBL/GenBank/DDBJ databases">
        <title>Auraticoccus cholistani sp. nov., an actinomycete isolated from soil of Cholistan desert.</title>
        <authorList>
            <person name="Cheema M.T."/>
        </authorList>
    </citation>
    <scope>NUCLEOTIDE SEQUENCE [LARGE SCALE GENOMIC DNA]</scope>
    <source>
        <strain evidence="9 10">F435</strain>
    </source>
</reference>
<organism evidence="9 10">
    <name type="scientific">Auraticoccus cholistanensis</name>
    <dbReference type="NCBI Taxonomy" id="2656650"/>
    <lineage>
        <taxon>Bacteria</taxon>
        <taxon>Bacillati</taxon>
        <taxon>Actinomycetota</taxon>
        <taxon>Actinomycetes</taxon>
        <taxon>Propionibacteriales</taxon>
        <taxon>Propionibacteriaceae</taxon>
        <taxon>Auraticoccus</taxon>
    </lineage>
</organism>
<dbReference type="PANTHER" id="PTHR43660:SF1">
    <property type="entry name" value="DIPEPTIDYL CARBOXYPEPTIDASE"/>
    <property type="match status" value="1"/>
</dbReference>
<keyword evidence="6 7" id="KW-0482">Metalloprotease</keyword>
<keyword evidence="4 7" id="KW-0378">Hydrolase</keyword>
<evidence type="ECO:0000256" key="1">
    <source>
        <dbReference type="ARBA" id="ARBA00006040"/>
    </source>
</evidence>
<dbReference type="GO" id="GO:0006508">
    <property type="term" value="P:proteolysis"/>
    <property type="evidence" value="ECO:0007669"/>
    <property type="project" value="UniProtKB-KW"/>
</dbReference>
<name>A0A6A9UVT5_9ACTN</name>
<evidence type="ECO:0000256" key="3">
    <source>
        <dbReference type="ARBA" id="ARBA00022723"/>
    </source>
</evidence>
<keyword evidence="3 7" id="KW-0479">Metal-binding</keyword>
<dbReference type="GO" id="GO:0046872">
    <property type="term" value="F:metal ion binding"/>
    <property type="evidence" value="ECO:0007669"/>
    <property type="project" value="UniProtKB-UniRule"/>
</dbReference>
<dbReference type="Gene3D" id="1.10.1370.40">
    <property type="match status" value="3"/>
</dbReference>
<dbReference type="AlphaFoldDB" id="A0A6A9UVT5"/>
<evidence type="ECO:0000256" key="6">
    <source>
        <dbReference type="ARBA" id="ARBA00023049"/>
    </source>
</evidence>
<comment type="caution">
    <text evidence="9">The sequence shown here is derived from an EMBL/GenBank/DDBJ whole genome shotgun (WGS) entry which is preliminary data.</text>
</comment>
<evidence type="ECO:0000256" key="2">
    <source>
        <dbReference type="ARBA" id="ARBA00022670"/>
    </source>
</evidence>
<dbReference type="EMBL" id="WPCU01000005">
    <property type="protein sequence ID" value="MVA75805.1"/>
    <property type="molecule type" value="Genomic_DNA"/>
</dbReference>
<dbReference type="PANTHER" id="PTHR43660">
    <property type="entry name" value="DIPEPTIDYL CARBOXYPEPTIDASE"/>
    <property type="match status" value="1"/>
</dbReference>
<dbReference type="Proteomes" id="UP000435304">
    <property type="component" value="Unassembled WGS sequence"/>
</dbReference>
<dbReference type="GO" id="GO:0004222">
    <property type="term" value="F:metalloendopeptidase activity"/>
    <property type="evidence" value="ECO:0007669"/>
    <property type="project" value="InterPro"/>
</dbReference>
<proteinExistence type="inferred from homology"/>
<comment type="similarity">
    <text evidence="1 7">Belongs to the peptidase M3 family.</text>
</comment>
<accession>A0A6A9UVT5</accession>
<dbReference type="GO" id="GO:0005829">
    <property type="term" value="C:cytosol"/>
    <property type="evidence" value="ECO:0007669"/>
    <property type="project" value="TreeGrafter"/>
</dbReference>
<evidence type="ECO:0000256" key="5">
    <source>
        <dbReference type="ARBA" id="ARBA00022833"/>
    </source>
</evidence>
<feature type="domain" description="Peptidase M3A/M3B catalytic" evidence="8">
    <location>
        <begin position="230"/>
        <end position="690"/>
    </location>
</feature>
<evidence type="ECO:0000313" key="9">
    <source>
        <dbReference type="EMBL" id="MVA75805.1"/>
    </source>
</evidence>
<dbReference type="Pfam" id="PF01432">
    <property type="entry name" value="Peptidase_M3"/>
    <property type="match status" value="1"/>
</dbReference>
<evidence type="ECO:0000256" key="7">
    <source>
        <dbReference type="RuleBase" id="RU003435"/>
    </source>
</evidence>
<dbReference type="GO" id="GO:0004180">
    <property type="term" value="F:carboxypeptidase activity"/>
    <property type="evidence" value="ECO:0007669"/>
    <property type="project" value="TreeGrafter"/>
</dbReference>
<protein>
    <submittedName>
        <fullName evidence="9">M3 family peptidase</fullName>
    </submittedName>
</protein>
<dbReference type="RefSeq" id="WP_156609332.1">
    <property type="nucleotide sequence ID" value="NZ_WPCU01000005.1"/>
</dbReference>
<dbReference type="FunFam" id="3.40.390.10:FF:000009">
    <property type="entry name" value="Oligopeptidase A"/>
    <property type="match status" value="1"/>
</dbReference>
<keyword evidence="2 7" id="KW-0645">Protease</keyword>
<evidence type="ECO:0000256" key="4">
    <source>
        <dbReference type="ARBA" id="ARBA00022801"/>
    </source>
</evidence>
<dbReference type="SUPFAM" id="SSF55486">
    <property type="entry name" value="Metalloproteases ('zincins'), catalytic domain"/>
    <property type="match status" value="1"/>
</dbReference>